<dbReference type="SUPFAM" id="SSF56112">
    <property type="entry name" value="Protein kinase-like (PK-like)"/>
    <property type="match status" value="1"/>
</dbReference>
<reference evidence="19 20" key="1">
    <citation type="journal article" date="2015" name="Genome Biol. Evol.">
        <title>Phylogenomic analyses indicate that early fungi evolved digesting cell walls of algal ancestors of land plants.</title>
        <authorList>
            <person name="Chang Y."/>
            <person name="Wang S."/>
            <person name="Sekimoto S."/>
            <person name="Aerts A.L."/>
            <person name="Choi C."/>
            <person name="Clum A."/>
            <person name="LaButti K.M."/>
            <person name="Lindquist E.A."/>
            <person name="Yee Ngan C."/>
            <person name="Ohm R.A."/>
            <person name="Salamov A.A."/>
            <person name="Grigoriev I.V."/>
            <person name="Spatafora J.W."/>
            <person name="Berbee M.L."/>
        </authorList>
    </citation>
    <scope>NUCLEOTIDE SEQUENCE [LARGE SCALE GENOMIC DNA]</scope>
    <source>
        <strain evidence="19 20">NRRL 1564</strain>
    </source>
</reference>
<evidence type="ECO:0000256" key="15">
    <source>
        <dbReference type="ARBA" id="ARBA00047899"/>
    </source>
</evidence>
<evidence type="ECO:0000256" key="5">
    <source>
        <dbReference type="ARBA" id="ARBA00022679"/>
    </source>
</evidence>
<keyword evidence="20" id="KW-1185">Reference proteome</keyword>
<evidence type="ECO:0000256" key="14">
    <source>
        <dbReference type="ARBA" id="ARBA00032467"/>
    </source>
</evidence>
<dbReference type="STRING" id="763665.A0A2G5BJD2"/>
<feature type="non-terminal residue" evidence="19">
    <location>
        <position position="352"/>
    </location>
</feature>
<proteinExistence type="predicted"/>
<dbReference type="GO" id="GO:0035556">
    <property type="term" value="P:intracellular signal transduction"/>
    <property type="evidence" value="ECO:0007669"/>
    <property type="project" value="UniProtKB-ARBA"/>
</dbReference>
<dbReference type="SMART" id="SM00146">
    <property type="entry name" value="PI3Kc"/>
    <property type="match status" value="1"/>
</dbReference>
<dbReference type="GO" id="GO:0005634">
    <property type="term" value="C:nucleus"/>
    <property type="evidence" value="ECO:0007669"/>
    <property type="project" value="UniProtKB-SubCell"/>
</dbReference>
<gene>
    <name evidence="19" type="ORF">COEREDRAFT_35620</name>
</gene>
<evidence type="ECO:0000256" key="2">
    <source>
        <dbReference type="ARBA" id="ARBA00012513"/>
    </source>
</evidence>
<dbReference type="SMART" id="SM01343">
    <property type="entry name" value="FATC"/>
    <property type="match status" value="1"/>
</dbReference>
<dbReference type="PROSITE" id="PS51190">
    <property type="entry name" value="FATC"/>
    <property type="match status" value="1"/>
</dbReference>
<evidence type="ECO:0000313" key="19">
    <source>
        <dbReference type="EMBL" id="PIA19082.1"/>
    </source>
</evidence>
<dbReference type="Gene3D" id="1.10.1070.11">
    <property type="entry name" value="Phosphatidylinositol 3-/4-kinase, catalytic domain"/>
    <property type="match status" value="1"/>
</dbReference>
<accession>A0A2G5BJD2</accession>
<comment type="catalytic activity">
    <reaction evidence="16">
        <text>L-seryl-[protein] + ATP = O-phospho-L-seryl-[protein] + ADP + H(+)</text>
        <dbReference type="Rhea" id="RHEA:17989"/>
        <dbReference type="Rhea" id="RHEA-COMP:9863"/>
        <dbReference type="Rhea" id="RHEA-COMP:11604"/>
        <dbReference type="ChEBI" id="CHEBI:15378"/>
        <dbReference type="ChEBI" id="CHEBI:29999"/>
        <dbReference type="ChEBI" id="CHEBI:30616"/>
        <dbReference type="ChEBI" id="CHEBI:83421"/>
        <dbReference type="ChEBI" id="CHEBI:456216"/>
        <dbReference type="EC" id="2.7.11.1"/>
    </reaction>
</comment>
<evidence type="ECO:0000256" key="11">
    <source>
        <dbReference type="ARBA" id="ARBA00030020"/>
    </source>
</evidence>
<feature type="non-terminal residue" evidence="19">
    <location>
        <position position="1"/>
    </location>
</feature>
<dbReference type="EMBL" id="KZ303487">
    <property type="protein sequence ID" value="PIA19082.1"/>
    <property type="molecule type" value="Genomic_DNA"/>
</dbReference>
<dbReference type="InterPro" id="IPR036940">
    <property type="entry name" value="PI3/4_kinase_cat_sf"/>
</dbReference>
<dbReference type="GO" id="GO:0004674">
    <property type="term" value="F:protein serine/threonine kinase activity"/>
    <property type="evidence" value="ECO:0007669"/>
    <property type="project" value="UniProtKB-EC"/>
</dbReference>
<dbReference type="EC" id="2.7.11.1" evidence="2"/>
<evidence type="ECO:0000256" key="6">
    <source>
        <dbReference type="ARBA" id="ARBA00022741"/>
    </source>
</evidence>
<evidence type="ECO:0000256" key="13">
    <source>
        <dbReference type="ARBA" id="ARBA00031460"/>
    </source>
</evidence>
<dbReference type="InterPro" id="IPR038980">
    <property type="entry name" value="ATM_plant"/>
</dbReference>
<dbReference type="InterPro" id="IPR011009">
    <property type="entry name" value="Kinase-like_dom_sf"/>
</dbReference>
<dbReference type="PANTHER" id="PTHR37079:SF4">
    <property type="entry name" value="SERINE_THREONINE-PROTEIN KINASE ATM"/>
    <property type="match status" value="1"/>
</dbReference>
<dbReference type="Pfam" id="PF00454">
    <property type="entry name" value="PI3_PI4_kinase"/>
    <property type="match status" value="1"/>
</dbReference>
<dbReference type="GO" id="GO:0006974">
    <property type="term" value="P:DNA damage response"/>
    <property type="evidence" value="ECO:0007669"/>
    <property type="project" value="UniProtKB-KW"/>
</dbReference>
<keyword evidence="8 19" id="KW-0418">Kinase</keyword>
<keyword evidence="9" id="KW-0067">ATP-binding</keyword>
<keyword evidence="7" id="KW-0227">DNA damage</keyword>
<dbReference type="InterPro" id="IPR000403">
    <property type="entry name" value="PI3/4_kinase_cat_dom"/>
</dbReference>
<evidence type="ECO:0000259" key="18">
    <source>
        <dbReference type="PROSITE" id="PS51190"/>
    </source>
</evidence>
<evidence type="ECO:0000256" key="9">
    <source>
        <dbReference type="ARBA" id="ARBA00022840"/>
    </source>
</evidence>
<dbReference type="Gene3D" id="3.30.1010.10">
    <property type="entry name" value="Phosphatidylinositol 3-kinase Catalytic Subunit, Chain A, domain 4"/>
    <property type="match status" value="1"/>
</dbReference>
<dbReference type="PROSITE" id="PS50290">
    <property type="entry name" value="PI3_4_KINASE_3"/>
    <property type="match status" value="1"/>
</dbReference>
<keyword evidence="10" id="KW-0539">Nucleus</keyword>
<keyword evidence="6" id="KW-0547">Nucleotide-binding</keyword>
<evidence type="ECO:0000256" key="10">
    <source>
        <dbReference type="ARBA" id="ARBA00023242"/>
    </source>
</evidence>
<dbReference type="Proteomes" id="UP000242474">
    <property type="component" value="Unassembled WGS sequence"/>
</dbReference>
<evidence type="ECO:0000256" key="8">
    <source>
        <dbReference type="ARBA" id="ARBA00022777"/>
    </source>
</evidence>
<dbReference type="PANTHER" id="PTHR37079">
    <property type="entry name" value="SERINE/THREONINE-PROTEIN KINASE ATM"/>
    <property type="match status" value="1"/>
</dbReference>
<evidence type="ECO:0000256" key="16">
    <source>
        <dbReference type="ARBA" id="ARBA00048679"/>
    </source>
</evidence>
<dbReference type="PROSITE" id="PS00916">
    <property type="entry name" value="PI3_4_KINASE_2"/>
    <property type="match status" value="1"/>
</dbReference>
<dbReference type="AlphaFoldDB" id="A0A2G5BJD2"/>
<dbReference type="PROSITE" id="PS00915">
    <property type="entry name" value="PI3_4_KINASE_1"/>
    <property type="match status" value="1"/>
</dbReference>
<comment type="catalytic activity">
    <reaction evidence="15">
        <text>L-threonyl-[protein] + ATP = O-phospho-L-threonyl-[protein] + ADP + H(+)</text>
        <dbReference type="Rhea" id="RHEA:46608"/>
        <dbReference type="Rhea" id="RHEA-COMP:11060"/>
        <dbReference type="Rhea" id="RHEA-COMP:11605"/>
        <dbReference type="ChEBI" id="CHEBI:15378"/>
        <dbReference type="ChEBI" id="CHEBI:30013"/>
        <dbReference type="ChEBI" id="CHEBI:30616"/>
        <dbReference type="ChEBI" id="CHEBI:61977"/>
        <dbReference type="ChEBI" id="CHEBI:456216"/>
        <dbReference type="EC" id="2.7.11.1"/>
    </reaction>
</comment>
<evidence type="ECO:0000256" key="4">
    <source>
        <dbReference type="ARBA" id="ARBA00020288"/>
    </source>
</evidence>
<name>A0A2G5BJD2_COERN</name>
<dbReference type="GO" id="GO:0005524">
    <property type="term" value="F:ATP binding"/>
    <property type="evidence" value="ECO:0007669"/>
    <property type="project" value="UniProtKB-KW"/>
</dbReference>
<evidence type="ECO:0000256" key="1">
    <source>
        <dbReference type="ARBA" id="ARBA00004123"/>
    </source>
</evidence>
<evidence type="ECO:0000313" key="20">
    <source>
        <dbReference type="Proteomes" id="UP000242474"/>
    </source>
</evidence>
<dbReference type="InterPro" id="IPR018936">
    <property type="entry name" value="PI3/4_kinase_CS"/>
</dbReference>
<evidence type="ECO:0000256" key="12">
    <source>
        <dbReference type="ARBA" id="ARBA00030222"/>
    </source>
</evidence>
<comment type="subcellular location">
    <subcellularLocation>
        <location evidence="1">Nucleus</location>
    </subcellularLocation>
</comment>
<feature type="domain" description="FATC" evidence="18">
    <location>
        <begin position="324"/>
        <end position="352"/>
    </location>
</feature>
<protein>
    <recommendedName>
        <fullName evidence="3">Serine/threonine-protein kinase TEL1</fullName>
        <ecNumber evidence="2">2.7.11.1</ecNumber>
    </recommendedName>
    <alternativeName>
        <fullName evidence="11">ATM homolog</fullName>
    </alternativeName>
    <alternativeName>
        <fullName evidence="13 14">DNA-damage checkpoint kinase TEL1</fullName>
    </alternativeName>
    <alternativeName>
        <fullName evidence="4">Serine/threonine-protein kinase tel1</fullName>
    </alternativeName>
    <alternativeName>
        <fullName evidence="12">Telomere length regulation protein 1</fullName>
    </alternativeName>
</protein>
<dbReference type="Pfam" id="PF02260">
    <property type="entry name" value="FATC"/>
    <property type="match status" value="1"/>
</dbReference>
<organism evidence="19 20">
    <name type="scientific">Coemansia reversa (strain ATCC 12441 / NRRL 1564)</name>
    <dbReference type="NCBI Taxonomy" id="763665"/>
    <lineage>
        <taxon>Eukaryota</taxon>
        <taxon>Fungi</taxon>
        <taxon>Fungi incertae sedis</taxon>
        <taxon>Zoopagomycota</taxon>
        <taxon>Kickxellomycotina</taxon>
        <taxon>Kickxellomycetes</taxon>
        <taxon>Kickxellales</taxon>
        <taxon>Kickxellaceae</taxon>
        <taxon>Coemansia</taxon>
    </lineage>
</organism>
<keyword evidence="5" id="KW-0808">Transferase</keyword>
<feature type="domain" description="PI3K/PI4K catalytic" evidence="17">
    <location>
        <begin position="1"/>
        <end position="309"/>
    </location>
</feature>
<evidence type="ECO:0000256" key="3">
    <source>
        <dbReference type="ARBA" id="ARBA00014619"/>
    </source>
</evidence>
<evidence type="ECO:0000259" key="17">
    <source>
        <dbReference type="PROSITE" id="PS50290"/>
    </source>
</evidence>
<dbReference type="InterPro" id="IPR003152">
    <property type="entry name" value="FATC_dom"/>
</dbReference>
<sequence length="352" mass="39312">YTLAGGVNLPKITRLLGDDGWRHKQLVKGRDDLRQDAVIQQLFALFNRCMRGPARAARPLRLRTYQVVPLTPRAGLLQWVDNTVPLGTWFRTHEAAYRPHSPTSVQLRATVHAVHRDAAADASRRRAVFDRVCEQAPPIFRFFFFENFAAPSCWYARRDAYIRSAAAASIAGWVLGIGDRHLQNILVDHRSAELVHIDLGIAFDLGRLLPIPELVPFRLTRELVDGMGLLGLDATFRHACHAALHAMRDNARVVSTILNVLKVDPLYMWSLIPQRLDKINRSASMAAVTDSDADTADAVTATVATEENQEAARSIMHVSQRLSATISVEGQVSELIQQATDPNLLSRMFEGW</sequence>
<evidence type="ECO:0000256" key="7">
    <source>
        <dbReference type="ARBA" id="ARBA00022763"/>
    </source>
</evidence>
<dbReference type="OrthoDB" id="381190at2759"/>